<evidence type="ECO:0000313" key="3">
    <source>
        <dbReference type="Proteomes" id="UP000622317"/>
    </source>
</evidence>
<name>A0A927F6A4_9BACT</name>
<dbReference type="InterPro" id="IPR021738">
    <property type="entry name" value="DUF3309"/>
</dbReference>
<evidence type="ECO:0000256" key="1">
    <source>
        <dbReference type="SAM" id="Phobius"/>
    </source>
</evidence>
<dbReference type="Pfam" id="PF11752">
    <property type="entry name" value="DUF3309"/>
    <property type="match status" value="1"/>
</dbReference>
<dbReference type="Proteomes" id="UP000622317">
    <property type="component" value="Unassembled WGS sequence"/>
</dbReference>
<proteinExistence type="predicted"/>
<protein>
    <submittedName>
        <fullName evidence="2">DUF3309 domain-containing protein</fullName>
    </submittedName>
</protein>
<sequence length="46" mass="5153">MTHSAFVAVLLFLIVGALPRWSHSRDWGYYPSGTLLAILALILLLR</sequence>
<keyword evidence="3" id="KW-1185">Reference proteome</keyword>
<feature type="transmembrane region" description="Helical" evidence="1">
    <location>
        <begin position="27"/>
        <end position="45"/>
    </location>
</feature>
<dbReference type="EMBL" id="JACYFG010000007">
    <property type="protein sequence ID" value="MBD5779213.1"/>
    <property type="molecule type" value="Genomic_DNA"/>
</dbReference>
<dbReference type="RefSeq" id="WP_191616348.1">
    <property type="nucleotide sequence ID" value="NZ_JACYFG010000007.1"/>
</dbReference>
<reference evidence="2" key="1">
    <citation type="submission" date="2020-09" db="EMBL/GenBank/DDBJ databases">
        <title>Pelagicoccus enzymogenes sp. nov. with an EPS production, isolated from marine sediment.</title>
        <authorList>
            <person name="Feng X."/>
        </authorList>
    </citation>
    <scope>NUCLEOTIDE SEQUENCE</scope>
    <source>
        <strain evidence="2">NFK12</strain>
    </source>
</reference>
<comment type="caution">
    <text evidence="2">The sequence shown here is derived from an EMBL/GenBank/DDBJ whole genome shotgun (WGS) entry which is preliminary data.</text>
</comment>
<accession>A0A927F6A4</accession>
<evidence type="ECO:0000313" key="2">
    <source>
        <dbReference type="EMBL" id="MBD5779213.1"/>
    </source>
</evidence>
<dbReference type="AlphaFoldDB" id="A0A927F6A4"/>
<gene>
    <name evidence="2" type="ORF">IEN85_06885</name>
</gene>
<keyword evidence="1" id="KW-0812">Transmembrane</keyword>
<organism evidence="2 3">
    <name type="scientific">Pelagicoccus enzymogenes</name>
    <dbReference type="NCBI Taxonomy" id="2773457"/>
    <lineage>
        <taxon>Bacteria</taxon>
        <taxon>Pseudomonadati</taxon>
        <taxon>Verrucomicrobiota</taxon>
        <taxon>Opitutia</taxon>
        <taxon>Puniceicoccales</taxon>
        <taxon>Pelagicoccaceae</taxon>
        <taxon>Pelagicoccus</taxon>
    </lineage>
</organism>
<keyword evidence="1" id="KW-1133">Transmembrane helix</keyword>
<keyword evidence="1" id="KW-0472">Membrane</keyword>